<dbReference type="RefSeq" id="WP_005062508.1">
    <property type="nucleotide sequence ID" value="NZ_KB849766.1"/>
</dbReference>
<dbReference type="EMBL" id="APQL01000011">
    <property type="protein sequence ID" value="ENW03563.1"/>
    <property type="molecule type" value="Genomic_DNA"/>
</dbReference>
<dbReference type="STRING" id="262668.GCA_000931715_02667"/>
<dbReference type="AlphaFoldDB" id="N9DZF6"/>
<organism evidence="2 3">
    <name type="scientific">Acinetobacter beijerinckii CIP 110307</name>
    <dbReference type="NCBI Taxonomy" id="1217648"/>
    <lineage>
        <taxon>Bacteria</taxon>
        <taxon>Pseudomonadati</taxon>
        <taxon>Pseudomonadota</taxon>
        <taxon>Gammaproteobacteria</taxon>
        <taxon>Moraxellales</taxon>
        <taxon>Moraxellaceae</taxon>
        <taxon>Acinetobacter</taxon>
    </lineage>
</organism>
<evidence type="ECO:0000313" key="3">
    <source>
        <dbReference type="Proteomes" id="UP000017670"/>
    </source>
</evidence>
<sequence length="274" mass="32247">MSFTTWIYDPNIQINNLVLTTKNQSYQFGRRLYSFHVDEKKYWLKYHEAKHHQILEHAFLDELDFYRHSDLINQNILLPHQIIQLNQFVCFNELITEGSGLVLIDSHVFFTDIKLIKDIEMIKHKINLVLDVLSDLHESGWIHGDLKPEHFRCYDNLCKLIDFEQAHKQGVTASNLNATPHYMAPELFHGQQKTVQTDLYALGIILYEWLIHSKLTAKTYHDWALLHCQQLHIQLPSHFLCFLPLIEGLLMKNSDQRFSSVIEARKCINAVKLL</sequence>
<dbReference type="PROSITE" id="PS50011">
    <property type="entry name" value="PROTEIN_KINASE_DOM"/>
    <property type="match status" value="1"/>
</dbReference>
<dbReference type="SMART" id="SM00220">
    <property type="entry name" value="S_TKc"/>
    <property type="match status" value="1"/>
</dbReference>
<reference evidence="2 3" key="1">
    <citation type="submission" date="2013-02" db="EMBL/GenBank/DDBJ databases">
        <title>The Genome Sequence of Acinetobacter beijerinckii CIP 110307.</title>
        <authorList>
            <consortium name="The Broad Institute Genome Sequencing Platform"/>
            <consortium name="The Broad Institute Genome Sequencing Center for Infectious Disease"/>
            <person name="Cerqueira G."/>
            <person name="Feldgarden M."/>
            <person name="Courvalin P."/>
            <person name="Perichon B."/>
            <person name="Grillot-Courvalin C."/>
            <person name="Clermont D."/>
            <person name="Rocha E."/>
            <person name="Yoon E.-J."/>
            <person name="Nemec A."/>
            <person name="Walker B."/>
            <person name="Young S.K."/>
            <person name="Zeng Q."/>
            <person name="Gargeya S."/>
            <person name="Fitzgerald M."/>
            <person name="Haas B."/>
            <person name="Abouelleil A."/>
            <person name="Alvarado L."/>
            <person name="Arachchi H.M."/>
            <person name="Berlin A.M."/>
            <person name="Chapman S.B."/>
            <person name="Dewar J."/>
            <person name="Goldberg J."/>
            <person name="Griggs A."/>
            <person name="Gujja S."/>
            <person name="Hansen M."/>
            <person name="Howarth C."/>
            <person name="Imamovic A."/>
            <person name="Larimer J."/>
            <person name="McCowan C."/>
            <person name="Murphy C."/>
            <person name="Neiman D."/>
            <person name="Pearson M."/>
            <person name="Priest M."/>
            <person name="Roberts A."/>
            <person name="Saif S."/>
            <person name="Shea T."/>
            <person name="Sisk P."/>
            <person name="Sykes S."/>
            <person name="Wortman J."/>
            <person name="Nusbaum C."/>
            <person name="Birren B."/>
        </authorList>
    </citation>
    <scope>NUCLEOTIDE SEQUENCE [LARGE SCALE GENOMIC DNA]</scope>
    <source>
        <strain evidence="2 3">CIP 110307</strain>
    </source>
</reference>
<evidence type="ECO:0000313" key="2">
    <source>
        <dbReference type="EMBL" id="ENW03563.1"/>
    </source>
</evidence>
<dbReference type="InterPro" id="IPR011009">
    <property type="entry name" value="Kinase-like_dom_sf"/>
</dbReference>
<dbReference type="GO" id="GO:0004674">
    <property type="term" value="F:protein serine/threonine kinase activity"/>
    <property type="evidence" value="ECO:0007669"/>
    <property type="project" value="TreeGrafter"/>
</dbReference>
<dbReference type="eggNOG" id="COG0515">
    <property type="taxonomic scope" value="Bacteria"/>
</dbReference>
<dbReference type="HOGENOM" id="CLU_1040608_0_0_6"/>
<dbReference type="Gene3D" id="1.10.510.10">
    <property type="entry name" value="Transferase(Phosphotransferase) domain 1"/>
    <property type="match status" value="1"/>
</dbReference>
<dbReference type="PATRIC" id="fig|1217648.3.peg.2877"/>
<feature type="domain" description="Protein kinase" evidence="1">
    <location>
        <begin position="1"/>
        <end position="274"/>
    </location>
</feature>
<protein>
    <recommendedName>
        <fullName evidence="1">Protein kinase domain-containing protein</fullName>
    </recommendedName>
</protein>
<dbReference type="InterPro" id="IPR000719">
    <property type="entry name" value="Prot_kinase_dom"/>
</dbReference>
<proteinExistence type="predicted"/>
<dbReference type="GeneID" id="29858031"/>
<evidence type="ECO:0000259" key="1">
    <source>
        <dbReference type="PROSITE" id="PS50011"/>
    </source>
</evidence>
<dbReference type="Pfam" id="PF00069">
    <property type="entry name" value="Pkinase"/>
    <property type="match status" value="1"/>
</dbReference>
<gene>
    <name evidence="2" type="ORF">F933_02959</name>
</gene>
<keyword evidence="3" id="KW-1185">Reference proteome</keyword>
<dbReference type="SUPFAM" id="SSF56112">
    <property type="entry name" value="Protein kinase-like (PK-like)"/>
    <property type="match status" value="1"/>
</dbReference>
<dbReference type="Proteomes" id="UP000017670">
    <property type="component" value="Unassembled WGS sequence"/>
</dbReference>
<accession>N9DZF6</accession>
<name>N9DZF6_9GAMM</name>
<dbReference type="GO" id="GO:0005524">
    <property type="term" value="F:ATP binding"/>
    <property type="evidence" value="ECO:0007669"/>
    <property type="project" value="InterPro"/>
</dbReference>
<comment type="caution">
    <text evidence="2">The sequence shown here is derived from an EMBL/GenBank/DDBJ whole genome shotgun (WGS) entry which is preliminary data.</text>
</comment>
<dbReference type="PANTHER" id="PTHR44167:SF24">
    <property type="entry name" value="SERINE_THREONINE-PROTEIN KINASE CHK2"/>
    <property type="match status" value="1"/>
</dbReference>
<dbReference type="PANTHER" id="PTHR44167">
    <property type="entry name" value="OVARIAN-SPECIFIC SERINE/THREONINE-PROTEIN KINASE LOK-RELATED"/>
    <property type="match status" value="1"/>
</dbReference>